<accession>A0A1Y2LAI5</accession>
<dbReference type="EMBL" id="JFKB01000009">
    <property type="protein sequence ID" value="OSQ47213.1"/>
    <property type="molecule type" value="Genomic_DNA"/>
</dbReference>
<reference evidence="1 2" key="1">
    <citation type="submission" date="2014-03" db="EMBL/GenBank/DDBJ databases">
        <title>The draft genome sequence of Thalassospira alkalitolerans JCM 18968.</title>
        <authorList>
            <person name="Lai Q."/>
            <person name="Shao Z."/>
        </authorList>
    </citation>
    <scope>NUCLEOTIDE SEQUENCE [LARGE SCALE GENOMIC DNA]</scope>
    <source>
        <strain evidence="1 2">JCM 18968</strain>
    </source>
</reference>
<dbReference type="NCBIfam" id="TIGR03223">
    <property type="entry name" value="Phn_opern_protn"/>
    <property type="match status" value="1"/>
</dbReference>
<dbReference type="Gene3D" id="3.90.1140.10">
    <property type="entry name" value="Cyclic phosphodiesterase"/>
    <property type="match status" value="1"/>
</dbReference>
<evidence type="ECO:0000313" key="1">
    <source>
        <dbReference type="EMBL" id="OSQ47213.1"/>
    </source>
</evidence>
<dbReference type="STRING" id="1293890.TALK_14595"/>
<dbReference type="RefSeq" id="WP_085619860.1">
    <property type="nucleotide sequence ID" value="NZ_JFKB01000009.1"/>
</dbReference>
<organism evidence="1 2">
    <name type="scientific">Thalassospira alkalitolerans</name>
    <dbReference type="NCBI Taxonomy" id="1293890"/>
    <lineage>
        <taxon>Bacteria</taxon>
        <taxon>Pseudomonadati</taxon>
        <taxon>Pseudomonadota</taxon>
        <taxon>Alphaproteobacteria</taxon>
        <taxon>Rhodospirillales</taxon>
        <taxon>Thalassospiraceae</taxon>
        <taxon>Thalassospira</taxon>
    </lineage>
</organism>
<dbReference type="OrthoDB" id="4954742at2"/>
<dbReference type="InterPro" id="IPR009389">
    <property type="entry name" value="DUF1045"/>
</dbReference>
<sequence>MTNYQRYAVYYAPEPASDLAAFGNTWLGRDPANGRTIDRPDVIGLAAGEAVAITVSPSRYGFHGTLKPPFALKHGRTRDQLEQAIAQYCADAPSVTCGPLMLKSIGRFIALAPTGPTDELGNLASGLVMALDDFRQPESESAMNKRRASGLSMRQEEYLVRWGYPYVMEEFRFHLTLSDKLDPDRMMRVRDGLAPLVSPLCKTPFRVTDVCLFGDPGDGRSFDLLRRFSLG</sequence>
<dbReference type="Pfam" id="PF06299">
    <property type="entry name" value="DUF1045"/>
    <property type="match status" value="1"/>
</dbReference>
<name>A0A1Y2LAI5_9PROT</name>
<protein>
    <recommendedName>
        <fullName evidence="3">Phosphonate metabolism protein</fullName>
    </recommendedName>
</protein>
<proteinExistence type="predicted"/>
<keyword evidence="2" id="KW-1185">Reference proteome</keyword>
<comment type="caution">
    <text evidence="1">The sequence shown here is derived from an EMBL/GenBank/DDBJ whole genome shotgun (WGS) entry which is preliminary data.</text>
</comment>
<evidence type="ECO:0000313" key="2">
    <source>
        <dbReference type="Proteomes" id="UP000193396"/>
    </source>
</evidence>
<gene>
    <name evidence="1" type="ORF">TALK_14595</name>
</gene>
<dbReference type="PIRSF" id="PIRSF033328">
    <property type="entry name" value="Phest_Mll4975"/>
    <property type="match status" value="1"/>
</dbReference>
<dbReference type="Proteomes" id="UP000193396">
    <property type="component" value="Unassembled WGS sequence"/>
</dbReference>
<dbReference type="AlphaFoldDB" id="A0A1Y2LAI5"/>
<evidence type="ECO:0008006" key="3">
    <source>
        <dbReference type="Google" id="ProtNLM"/>
    </source>
</evidence>